<dbReference type="HOGENOM" id="CLU_113195_0_0_6"/>
<dbReference type="Proteomes" id="UP000000753">
    <property type="component" value="Chromosome"/>
</dbReference>
<dbReference type="RefSeq" id="WP_020911537.1">
    <property type="nucleotide sequence ID" value="NC_011566.1"/>
</dbReference>
<dbReference type="KEGG" id="swp:swp_1373"/>
<dbReference type="OrthoDB" id="6402252at2"/>
<keyword evidence="1" id="KW-0812">Transmembrane</keyword>
<proteinExistence type="predicted"/>
<keyword evidence="1" id="KW-1133">Transmembrane helix</keyword>
<feature type="transmembrane region" description="Helical" evidence="1">
    <location>
        <begin position="23"/>
        <end position="41"/>
    </location>
</feature>
<evidence type="ECO:0000313" key="2">
    <source>
        <dbReference type="EMBL" id="ACJ28160.1"/>
    </source>
</evidence>
<reference evidence="2 3" key="1">
    <citation type="journal article" date="2008" name="PLoS ONE">
        <title>Environmental adaptation: genomic analysis of the piezotolerant and psychrotolerant deep-sea iron reducing bacterium Shewanella piezotolerans WP3.</title>
        <authorList>
            <person name="Wang F."/>
            <person name="Wang J."/>
            <person name="Jian H."/>
            <person name="Zhang B."/>
            <person name="Li S."/>
            <person name="Wang F."/>
            <person name="Zeng X."/>
            <person name="Gao L."/>
            <person name="Bartlett D.H."/>
            <person name="Yu J."/>
            <person name="Hu S."/>
            <person name="Xiao X."/>
        </authorList>
    </citation>
    <scope>NUCLEOTIDE SEQUENCE [LARGE SCALE GENOMIC DNA]</scope>
    <source>
        <strain evidence="3">WP3 / JCM 13877</strain>
    </source>
</reference>
<dbReference type="InterPro" id="IPR025489">
    <property type="entry name" value="DUF4381"/>
</dbReference>
<dbReference type="STRING" id="225849.swp_1373"/>
<protein>
    <recommendedName>
        <fullName evidence="4">DUF4381 domain-containing protein</fullName>
    </recommendedName>
</protein>
<keyword evidence="1" id="KW-0472">Membrane</keyword>
<evidence type="ECO:0000256" key="1">
    <source>
        <dbReference type="SAM" id="Phobius"/>
    </source>
</evidence>
<keyword evidence="3" id="KW-1185">Reference proteome</keyword>
<gene>
    <name evidence="2" type="ordered locus">swp_1373</name>
</gene>
<evidence type="ECO:0000313" key="3">
    <source>
        <dbReference type="Proteomes" id="UP000000753"/>
    </source>
</evidence>
<sequence>MNQVMQLVDIPLPEPISWWPLSTGWYVVLIAICLALGLLMIRKRRRWVANRYRRVAYRELQTLTLENASAMNQILRQAVSNGKSSIVLNHTGVTWYQLIRSSSKQPILSESQLFQLEQLNYQPAQNVEKHLSQNDFVTLKELCLRWVKEHHFEHES</sequence>
<name>B8CJR2_SHEPW</name>
<organism evidence="2 3">
    <name type="scientific">Shewanella piezotolerans (strain WP3 / JCM 13877)</name>
    <dbReference type="NCBI Taxonomy" id="225849"/>
    <lineage>
        <taxon>Bacteria</taxon>
        <taxon>Pseudomonadati</taxon>
        <taxon>Pseudomonadota</taxon>
        <taxon>Gammaproteobacteria</taxon>
        <taxon>Alteromonadales</taxon>
        <taxon>Shewanellaceae</taxon>
        <taxon>Shewanella</taxon>
    </lineage>
</organism>
<dbReference type="EMBL" id="CP000472">
    <property type="protein sequence ID" value="ACJ28160.1"/>
    <property type="molecule type" value="Genomic_DNA"/>
</dbReference>
<dbReference type="AlphaFoldDB" id="B8CJR2"/>
<dbReference type="Pfam" id="PF14316">
    <property type="entry name" value="DUF4381"/>
    <property type="match status" value="1"/>
</dbReference>
<accession>B8CJR2</accession>
<evidence type="ECO:0008006" key="4">
    <source>
        <dbReference type="Google" id="ProtNLM"/>
    </source>
</evidence>